<keyword evidence="9 18" id="KW-0630">Potassium</keyword>
<dbReference type="SUPFAM" id="SSF53613">
    <property type="entry name" value="Ribokinase-like"/>
    <property type="match status" value="1"/>
</dbReference>
<feature type="binding site" evidence="18">
    <location>
        <position position="203"/>
    </location>
    <ligand>
        <name>(6S)-NADPHX</name>
        <dbReference type="ChEBI" id="CHEBI:64076"/>
    </ligand>
</feature>
<feature type="binding site" evidence="17">
    <location>
        <position position="309"/>
    </location>
    <ligand>
        <name>(6S)-NADPHX</name>
        <dbReference type="ChEBI" id="CHEBI:64076"/>
    </ligand>
</feature>
<proteinExistence type="inferred from homology"/>
<keyword evidence="13" id="KW-0511">Multifunctional enzyme</keyword>
<evidence type="ECO:0000256" key="17">
    <source>
        <dbReference type="HAMAP-Rule" id="MF_01965"/>
    </source>
</evidence>
<comment type="caution">
    <text evidence="18">Lacks conserved residue(s) required for the propagation of feature annotation.</text>
</comment>
<evidence type="ECO:0000256" key="13">
    <source>
        <dbReference type="ARBA" id="ARBA00023268"/>
    </source>
</evidence>
<feature type="binding site" evidence="17">
    <location>
        <begin position="462"/>
        <end position="466"/>
    </location>
    <ligand>
        <name>AMP</name>
        <dbReference type="ChEBI" id="CHEBI:456215"/>
    </ligand>
</feature>
<feature type="binding site" evidence="18">
    <location>
        <begin position="104"/>
        <end position="108"/>
    </location>
    <ligand>
        <name>(6S)-NADPHX</name>
        <dbReference type="ChEBI" id="CHEBI:64076"/>
    </ligand>
</feature>
<feature type="binding site" evidence="17">
    <location>
        <position position="492"/>
    </location>
    <ligand>
        <name>(6S)-NADPHX</name>
        <dbReference type="ChEBI" id="CHEBI:64076"/>
    </ligand>
</feature>
<dbReference type="InterPro" id="IPR029056">
    <property type="entry name" value="Ribokinase-like"/>
</dbReference>
<keyword evidence="10 17" id="KW-0520">NAD</keyword>
<reference evidence="22 23" key="1">
    <citation type="journal article" date="2006" name="Mol. Plant Microbe Interact.">
        <title>Identification of open reading frames unique to a select agent: Ralstonia solanacearum race 3 biovar 2.</title>
        <authorList>
            <person name="Gabriel D.W."/>
            <person name="Allen C."/>
            <person name="Schell M."/>
            <person name="Denny T.P."/>
            <person name="Greenberg J.T."/>
            <person name="Duan Y.P."/>
            <person name="Flores-Cruz Z."/>
            <person name="Huang Q."/>
            <person name="Clifford J.M."/>
            <person name="Presting G."/>
            <person name="Gonzalez E.T."/>
            <person name="Reddy J."/>
            <person name="Elphinstone J."/>
            <person name="Swanson J."/>
            <person name="Yao J."/>
            <person name="Mulholland V."/>
            <person name="Liu L."/>
            <person name="Farmerie W."/>
            <person name="Patnaikuni M."/>
            <person name="Balogh B."/>
            <person name="Norman D."/>
            <person name="Alvarez A."/>
            <person name="Castillo J.A."/>
            <person name="Jones J."/>
            <person name="Saddler G."/>
            <person name="Walunas T."/>
            <person name="Zhukov A."/>
            <person name="Mikhailova N."/>
        </authorList>
    </citation>
    <scope>NUCLEOTIDE SEQUENCE [LARGE SCALE GENOMIC DNA]</scope>
    <source>
        <strain evidence="22 23">UW551</strain>
    </source>
</reference>
<comment type="catalytic activity">
    <reaction evidence="2 18 19">
        <text>(6R)-NADPHX = (6S)-NADPHX</text>
        <dbReference type="Rhea" id="RHEA:32227"/>
        <dbReference type="ChEBI" id="CHEBI:64076"/>
        <dbReference type="ChEBI" id="CHEBI:64077"/>
        <dbReference type="EC" id="5.1.99.6"/>
    </reaction>
</comment>
<evidence type="ECO:0000256" key="14">
    <source>
        <dbReference type="ARBA" id="ARBA00025153"/>
    </source>
</evidence>
<dbReference type="EC" id="5.1.99.6" evidence="19"/>
<keyword evidence="8 17" id="KW-0521">NADP</keyword>
<accession>A0AB33VBZ5</accession>
<comment type="cofactor">
    <cofactor evidence="17">
        <name>Mg(2+)</name>
        <dbReference type="ChEBI" id="CHEBI:18420"/>
    </cofactor>
</comment>
<keyword evidence="12 17" id="KW-0456">Lyase</keyword>
<organism evidence="22 23">
    <name type="scientific">Ralstonia solanacearum (strain UW551)</name>
    <dbReference type="NCBI Taxonomy" id="342110"/>
    <lineage>
        <taxon>Bacteria</taxon>
        <taxon>Pseudomonadati</taxon>
        <taxon>Pseudomonadota</taxon>
        <taxon>Betaproteobacteria</taxon>
        <taxon>Burkholderiales</taxon>
        <taxon>Burkholderiaceae</taxon>
        <taxon>Ralstonia</taxon>
        <taxon>Ralstonia solanacearum species complex</taxon>
    </lineage>
</organism>
<comment type="similarity">
    <text evidence="3 19">In the N-terminal section; belongs to the NnrE/AIBP family.</text>
</comment>
<evidence type="ECO:0000256" key="10">
    <source>
        <dbReference type="ARBA" id="ARBA00023027"/>
    </source>
</evidence>
<feature type="binding site" evidence="18">
    <location>
        <position position="170"/>
    </location>
    <ligand>
        <name>K(+)</name>
        <dbReference type="ChEBI" id="CHEBI:29103"/>
    </ligand>
</feature>
<evidence type="ECO:0000256" key="9">
    <source>
        <dbReference type="ARBA" id="ARBA00022958"/>
    </source>
</evidence>
<dbReference type="GO" id="GO:0016491">
    <property type="term" value="F:oxidoreductase activity"/>
    <property type="evidence" value="ECO:0007669"/>
    <property type="project" value="UniProtKB-KW"/>
</dbReference>
<dbReference type="Gene3D" id="3.40.50.10260">
    <property type="entry name" value="YjeF N-terminal domain"/>
    <property type="match status" value="1"/>
</dbReference>
<comment type="function">
    <text evidence="17">Catalyzes the dehydration of the S-form of NAD(P)HX at the expense of ADP, which is converted to AMP. Together with NAD(P)HX epimerase, which catalyzes the epimerization of the S- and R-forms, the enzyme allows the repair of both epimers of NAD(P)HX, a damaged form of NAD(P)H that is a result of enzymatic or heat-dependent hydration.</text>
</comment>
<evidence type="ECO:0000256" key="6">
    <source>
        <dbReference type="ARBA" id="ARBA00022741"/>
    </source>
</evidence>
<evidence type="ECO:0000256" key="15">
    <source>
        <dbReference type="ARBA" id="ARBA00048238"/>
    </source>
</evidence>
<dbReference type="CDD" id="cd01171">
    <property type="entry name" value="YXKO-related"/>
    <property type="match status" value="1"/>
</dbReference>
<dbReference type="HAMAP" id="MF_01965">
    <property type="entry name" value="NADHX_dehydratase"/>
    <property type="match status" value="1"/>
</dbReference>
<dbReference type="InterPro" id="IPR036652">
    <property type="entry name" value="YjeF_N_dom_sf"/>
</dbReference>
<evidence type="ECO:0000256" key="8">
    <source>
        <dbReference type="ARBA" id="ARBA00022857"/>
    </source>
</evidence>
<comment type="similarity">
    <text evidence="18">Belongs to the NnrE/AIBP family.</text>
</comment>
<dbReference type="GO" id="GO:0052856">
    <property type="term" value="F:NAD(P)HX epimerase activity"/>
    <property type="evidence" value="ECO:0007669"/>
    <property type="project" value="UniProtKB-UniRule"/>
</dbReference>
<evidence type="ECO:0000259" key="21">
    <source>
        <dbReference type="PROSITE" id="PS51385"/>
    </source>
</evidence>
<evidence type="ECO:0000256" key="11">
    <source>
        <dbReference type="ARBA" id="ARBA00023235"/>
    </source>
</evidence>
<comment type="cofactor">
    <cofactor evidence="18 19">
        <name>K(+)</name>
        <dbReference type="ChEBI" id="CHEBI:29103"/>
    </cofactor>
    <text evidence="18 19">Binds 1 potassium ion per subunit.</text>
</comment>
<feature type="binding site" evidence="18">
    <location>
        <position position="206"/>
    </location>
    <ligand>
        <name>K(+)</name>
        <dbReference type="ChEBI" id="CHEBI:29103"/>
    </ligand>
</feature>
<evidence type="ECO:0000256" key="18">
    <source>
        <dbReference type="HAMAP-Rule" id="MF_01966"/>
    </source>
</evidence>
<comment type="subunit">
    <text evidence="17">Homotetramer.</text>
</comment>
<keyword evidence="6 17" id="KW-0547">Nucleotide-binding</keyword>
<feature type="domain" description="YjeF N-terminal" evidence="21">
    <location>
        <begin position="59"/>
        <end position="263"/>
    </location>
</feature>
<evidence type="ECO:0000256" key="7">
    <source>
        <dbReference type="ARBA" id="ARBA00022840"/>
    </source>
</evidence>
<dbReference type="GO" id="GO:0110051">
    <property type="term" value="P:metabolite repair"/>
    <property type="evidence" value="ECO:0007669"/>
    <property type="project" value="TreeGrafter"/>
</dbReference>
<evidence type="ECO:0000256" key="19">
    <source>
        <dbReference type="PIRNR" id="PIRNR017184"/>
    </source>
</evidence>
<evidence type="ECO:0000256" key="2">
    <source>
        <dbReference type="ARBA" id="ARBA00000909"/>
    </source>
</evidence>
<keyword evidence="7 17" id="KW-0067">ATP-binding</keyword>
<feature type="binding site" evidence="17">
    <location>
        <position position="491"/>
    </location>
    <ligand>
        <name>AMP</name>
        <dbReference type="ChEBI" id="CHEBI:456215"/>
    </ligand>
</feature>
<sequence>MDMRDSRAEKDGNANYCKRIDRHLCSDAMSAHSTWRDVLRDGTPAERHGADLLFGSAAVRALETAACRALTPFTLMARAGEAAADWLQARTPRGHLLLVAGPGNNGGDALVAATALHEAGRTVTVWLAADPARLPDDARRAWTEACAANVPIEILHAPASVPATVTAIVDGLFGIGLTRPLTGLHAALVETLNGSGLPVYALDVPSGLSGDTGQPPAPDSPVVRAHATLTFLAAKPGLFTGMGRDAAGDLALADLQAAQPAYDGMVEADAQINTPSRWLAHIPRRRHNGHKGTYGSVAIVGGAHGMVGAPLLSARGALYLGAGKVHVVSLAADAPRVDCAQPELMLHTWGALDLGGMQALAAGPGMGTGKDAYEALDHLLDRMLPGRIAAVFDADALNLFARAPALLTRLTRLASGGAPIVLTPHPLEAARLLDTDAQTVQRDRLAAAQALVNRCGAVVVLKGSGTVIAAPGVPPTVNPTGNGGLASGGTGDVLTGMIGALLAQGVPAREAALAAVWLHGRAADELVAAGEGPIGLHAGELCAPARRALNGLLKSDACQ</sequence>
<keyword evidence="5 18" id="KW-0479">Metal-binding</keyword>
<dbReference type="InterPro" id="IPR030677">
    <property type="entry name" value="Nnr"/>
</dbReference>
<comment type="catalytic activity">
    <reaction evidence="16 17 19">
        <text>(6S)-NADPHX + ADP = AMP + phosphate + NADPH + H(+)</text>
        <dbReference type="Rhea" id="RHEA:32235"/>
        <dbReference type="ChEBI" id="CHEBI:15378"/>
        <dbReference type="ChEBI" id="CHEBI:43474"/>
        <dbReference type="ChEBI" id="CHEBI:57783"/>
        <dbReference type="ChEBI" id="CHEBI:64076"/>
        <dbReference type="ChEBI" id="CHEBI:456215"/>
        <dbReference type="ChEBI" id="CHEBI:456216"/>
        <dbReference type="EC" id="4.2.1.136"/>
    </reaction>
</comment>
<evidence type="ECO:0000259" key="20">
    <source>
        <dbReference type="PROSITE" id="PS51383"/>
    </source>
</evidence>
<dbReference type="PANTHER" id="PTHR12592:SF0">
    <property type="entry name" value="ATP-DEPENDENT (S)-NAD(P)H-HYDRATE DEHYDRATASE"/>
    <property type="match status" value="1"/>
</dbReference>
<protein>
    <recommendedName>
        <fullName evidence="19">Bifunctional NAD(P)H-hydrate repair enzyme</fullName>
    </recommendedName>
    <alternativeName>
        <fullName evidence="19">Nicotinamide nucleotide repair protein</fullName>
    </alternativeName>
    <domain>
        <recommendedName>
            <fullName evidence="19">ADP-dependent (S)-NAD(P)H-hydrate dehydratase</fullName>
            <ecNumber evidence="19">4.2.1.136</ecNumber>
        </recommendedName>
        <alternativeName>
            <fullName evidence="19">ADP-dependent NAD(P)HX dehydratase</fullName>
        </alternativeName>
    </domain>
    <domain>
        <recommendedName>
            <fullName evidence="19">NAD(P)H-hydrate epimerase</fullName>
            <ecNumber evidence="19">5.1.99.6</ecNumber>
        </recommendedName>
    </domain>
</protein>
<dbReference type="PROSITE" id="PS51385">
    <property type="entry name" value="YJEF_N"/>
    <property type="match status" value="1"/>
</dbReference>
<evidence type="ECO:0000256" key="12">
    <source>
        <dbReference type="ARBA" id="ARBA00023239"/>
    </source>
</evidence>
<dbReference type="NCBIfam" id="TIGR00196">
    <property type="entry name" value="yjeF_cterm"/>
    <property type="match status" value="1"/>
</dbReference>
<dbReference type="Gene3D" id="3.40.1190.20">
    <property type="match status" value="1"/>
</dbReference>
<comment type="similarity">
    <text evidence="4 19">In the C-terminal section; belongs to the NnrD/CARKD family.</text>
</comment>
<keyword evidence="22" id="KW-0560">Oxidoreductase</keyword>
<evidence type="ECO:0000256" key="4">
    <source>
        <dbReference type="ARBA" id="ARBA00009524"/>
    </source>
</evidence>
<keyword evidence="11 18" id="KW-0413">Isomerase</keyword>
<dbReference type="HAMAP" id="MF_01966">
    <property type="entry name" value="NADHX_epimerase"/>
    <property type="match status" value="1"/>
</dbReference>
<dbReference type="PROSITE" id="PS01050">
    <property type="entry name" value="YJEF_C_2"/>
    <property type="match status" value="1"/>
</dbReference>
<comment type="similarity">
    <text evidence="17">Belongs to the NnrD/CARKD family.</text>
</comment>
<dbReference type="GO" id="GO:0005524">
    <property type="term" value="F:ATP binding"/>
    <property type="evidence" value="ECO:0007669"/>
    <property type="project" value="UniProtKB-UniRule"/>
</dbReference>
<dbReference type="SUPFAM" id="SSF64153">
    <property type="entry name" value="YjeF N-terminal domain-like"/>
    <property type="match status" value="1"/>
</dbReference>
<dbReference type="EC" id="4.2.1.136" evidence="19"/>
<dbReference type="InterPro" id="IPR017953">
    <property type="entry name" value="Carbohydrate_kinase_pred_CS"/>
</dbReference>
<dbReference type="EMBL" id="AAKL01000052">
    <property type="protein sequence ID" value="EAP71480.1"/>
    <property type="molecule type" value="Genomic_DNA"/>
</dbReference>
<dbReference type="GO" id="GO:0046872">
    <property type="term" value="F:metal ion binding"/>
    <property type="evidence" value="ECO:0007669"/>
    <property type="project" value="UniProtKB-UniRule"/>
</dbReference>
<evidence type="ECO:0000256" key="5">
    <source>
        <dbReference type="ARBA" id="ARBA00022723"/>
    </source>
</evidence>
<feature type="binding site" evidence="18">
    <location>
        <position position="105"/>
    </location>
    <ligand>
        <name>K(+)</name>
        <dbReference type="ChEBI" id="CHEBI:29103"/>
    </ligand>
</feature>
<evidence type="ECO:0000256" key="1">
    <source>
        <dbReference type="ARBA" id="ARBA00000013"/>
    </source>
</evidence>
<dbReference type="PIRSF" id="PIRSF017184">
    <property type="entry name" value="Nnr"/>
    <property type="match status" value="1"/>
</dbReference>
<evidence type="ECO:0000256" key="16">
    <source>
        <dbReference type="ARBA" id="ARBA00049209"/>
    </source>
</evidence>
<feature type="binding site" evidence="18">
    <location>
        <begin position="174"/>
        <end position="180"/>
    </location>
    <ligand>
        <name>(6S)-NADPHX</name>
        <dbReference type="ChEBI" id="CHEBI:64076"/>
    </ligand>
</feature>
<comment type="function">
    <text evidence="18">Catalyzes the epimerization of the S- and R-forms of NAD(P)HX, a damaged form of NAD(P)H that is a result of enzymatic or heat-dependent hydration. This is a prerequisite for the S-specific NAD(P)H-hydrate dehydratase to allow the repair of both epimers of NAD(P)HX.</text>
</comment>
<dbReference type="InterPro" id="IPR000631">
    <property type="entry name" value="CARKD"/>
</dbReference>
<dbReference type="AlphaFoldDB" id="A0AB33VBZ5"/>
<comment type="caution">
    <text evidence="22">The sequence shown here is derived from an EMBL/GenBank/DDBJ whole genome shotgun (WGS) entry which is preliminary data.</text>
</comment>
<dbReference type="GO" id="GO:0052855">
    <property type="term" value="F:ADP-dependent NAD(P)H-hydrate dehydratase activity"/>
    <property type="evidence" value="ECO:0007669"/>
    <property type="project" value="UniProtKB-UniRule"/>
</dbReference>
<evidence type="ECO:0000313" key="22">
    <source>
        <dbReference type="EMBL" id="EAP71480.1"/>
    </source>
</evidence>
<dbReference type="Pfam" id="PF03853">
    <property type="entry name" value="YjeF_N"/>
    <property type="match status" value="1"/>
</dbReference>
<evidence type="ECO:0000256" key="3">
    <source>
        <dbReference type="ARBA" id="ARBA00006001"/>
    </source>
</evidence>
<dbReference type="Proteomes" id="UP000005933">
    <property type="component" value="Unassembled WGS sequence"/>
</dbReference>
<evidence type="ECO:0000313" key="23">
    <source>
        <dbReference type="Proteomes" id="UP000005933"/>
    </source>
</evidence>
<feature type="domain" description="YjeF C-terminal" evidence="20">
    <location>
        <begin position="274"/>
        <end position="552"/>
    </location>
</feature>
<dbReference type="PROSITE" id="PS51383">
    <property type="entry name" value="YJEF_C_3"/>
    <property type="match status" value="1"/>
</dbReference>
<feature type="binding site" evidence="17">
    <location>
        <position position="365"/>
    </location>
    <ligand>
        <name>(6S)-NADPHX</name>
        <dbReference type="ChEBI" id="CHEBI:64076"/>
    </ligand>
</feature>
<dbReference type="PANTHER" id="PTHR12592">
    <property type="entry name" value="ATP-DEPENDENT (S)-NAD(P)H-HYDRATE DEHYDRATASE FAMILY MEMBER"/>
    <property type="match status" value="1"/>
</dbReference>
<comment type="catalytic activity">
    <reaction evidence="1 18 19">
        <text>(6R)-NADHX = (6S)-NADHX</text>
        <dbReference type="Rhea" id="RHEA:32215"/>
        <dbReference type="ChEBI" id="CHEBI:64074"/>
        <dbReference type="ChEBI" id="CHEBI:64075"/>
        <dbReference type="EC" id="5.1.99.6"/>
    </reaction>
</comment>
<comment type="function">
    <text evidence="14 19">Bifunctional enzyme that catalyzes the epimerization of the S- and R-forms of NAD(P)HX and the dehydration of the S-form of NAD(P)HX at the expense of ADP, which is converted to AMP. This allows the repair of both epimers of NAD(P)HX, a damaged form of NAD(P)H that is a result of enzymatic or heat-dependent hydration.</text>
</comment>
<dbReference type="NCBIfam" id="TIGR00197">
    <property type="entry name" value="yjeF_nterm"/>
    <property type="match status" value="1"/>
</dbReference>
<gene>
    <name evidence="18" type="primary">nnrE</name>
    <name evidence="17" type="synonym">nnrD</name>
    <name evidence="22" type="ORF">RRSL_01315</name>
</gene>
<dbReference type="InterPro" id="IPR004443">
    <property type="entry name" value="YjeF_N_dom"/>
</dbReference>
<dbReference type="Pfam" id="PF01256">
    <property type="entry name" value="Carb_kinase"/>
    <property type="match status" value="1"/>
</dbReference>
<feature type="binding site" evidence="17">
    <location>
        <position position="425"/>
    </location>
    <ligand>
        <name>(6S)-NADPHX</name>
        <dbReference type="ChEBI" id="CHEBI:64076"/>
    </ligand>
</feature>
<comment type="catalytic activity">
    <reaction evidence="15 17 19">
        <text>(6S)-NADHX + ADP = AMP + phosphate + NADH + H(+)</text>
        <dbReference type="Rhea" id="RHEA:32223"/>
        <dbReference type="ChEBI" id="CHEBI:15378"/>
        <dbReference type="ChEBI" id="CHEBI:43474"/>
        <dbReference type="ChEBI" id="CHEBI:57945"/>
        <dbReference type="ChEBI" id="CHEBI:64074"/>
        <dbReference type="ChEBI" id="CHEBI:456215"/>
        <dbReference type="ChEBI" id="CHEBI:456216"/>
        <dbReference type="EC" id="4.2.1.136"/>
    </reaction>
</comment>
<name>A0AB33VBZ5_RALSU</name>
<dbReference type="GO" id="GO:0046496">
    <property type="term" value="P:nicotinamide nucleotide metabolic process"/>
    <property type="evidence" value="ECO:0007669"/>
    <property type="project" value="UniProtKB-UniRule"/>
</dbReference>